<proteinExistence type="predicted"/>
<feature type="region of interest" description="Disordered" evidence="1">
    <location>
        <begin position="75"/>
        <end position="109"/>
    </location>
</feature>
<name>G0PN02_CAEBE</name>
<sequence>ILQICKEIQRPKAKVLESPHRSARILMITATPIKESYQKKLRQSATVLVDKKTQRITKYVSFDSRFNFEKNYEKIKPKDNGNLTSPDNGRKDETSSEKDKKVKRYGGRRSVSHLTNRYSKMNWVSHSREDCVMSFQHDGIIFRNSRLC</sequence>
<feature type="non-terminal residue" evidence="3">
    <location>
        <position position="1"/>
    </location>
</feature>
<evidence type="ECO:0000256" key="1">
    <source>
        <dbReference type="SAM" id="MobiDB-lite"/>
    </source>
</evidence>
<dbReference type="Proteomes" id="UP000008068">
    <property type="component" value="Unassembled WGS sequence"/>
</dbReference>
<evidence type="ECO:0000313" key="4">
    <source>
        <dbReference type="Proteomes" id="UP000008068"/>
    </source>
</evidence>
<reference evidence="4" key="1">
    <citation type="submission" date="2011-07" db="EMBL/GenBank/DDBJ databases">
        <authorList>
            <consortium name="Caenorhabditis brenneri Sequencing and Analysis Consortium"/>
            <person name="Wilson R.K."/>
        </authorList>
    </citation>
    <scope>NUCLEOTIDE SEQUENCE [LARGE SCALE GENOMIC DNA]</scope>
    <source>
        <strain evidence="4">PB2801</strain>
    </source>
</reference>
<organism evidence="4">
    <name type="scientific">Caenorhabditis brenneri</name>
    <name type="common">Nematode worm</name>
    <dbReference type="NCBI Taxonomy" id="135651"/>
    <lineage>
        <taxon>Eukaryota</taxon>
        <taxon>Metazoa</taxon>
        <taxon>Ecdysozoa</taxon>
        <taxon>Nematoda</taxon>
        <taxon>Chromadorea</taxon>
        <taxon>Rhabditida</taxon>
        <taxon>Rhabditina</taxon>
        <taxon>Rhabditomorpha</taxon>
        <taxon>Rhabditoidea</taxon>
        <taxon>Rhabditidae</taxon>
        <taxon>Peloderinae</taxon>
        <taxon>Caenorhabditis</taxon>
    </lineage>
</organism>
<keyword evidence="4" id="KW-1185">Reference proteome</keyword>
<feature type="compositionally biased region" description="Basic and acidic residues" evidence="1">
    <location>
        <begin position="88"/>
        <end position="100"/>
    </location>
</feature>
<dbReference type="EMBL" id="GL381615">
    <property type="protein sequence ID" value="EGT39400.1"/>
    <property type="molecule type" value="Genomic_DNA"/>
</dbReference>
<feature type="domain" description="SPK" evidence="2">
    <location>
        <begin position="20"/>
        <end position="66"/>
    </location>
</feature>
<evidence type="ECO:0000313" key="3">
    <source>
        <dbReference type="EMBL" id="EGT39400.1"/>
    </source>
</evidence>
<evidence type="ECO:0000259" key="2">
    <source>
        <dbReference type="Pfam" id="PF04435"/>
    </source>
</evidence>
<dbReference type="InParanoid" id="G0PN02"/>
<dbReference type="Pfam" id="PF04435">
    <property type="entry name" value="SPK"/>
    <property type="match status" value="1"/>
</dbReference>
<dbReference type="AlphaFoldDB" id="G0PN02"/>
<dbReference type="InterPro" id="IPR006570">
    <property type="entry name" value="SPK_dom"/>
</dbReference>
<protein>
    <recommendedName>
        <fullName evidence="2">SPK domain-containing protein</fullName>
    </recommendedName>
</protein>
<gene>
    <name evidence="3" type="ORF">CAEBREN_23630</name>
</gene>
<accession>G0PN02</accession>
<dbReference type="HOGENOM" id="CLU_1763364_0_0_1"/>